<accession>A0A820PGJ7</accession>
<dbReference type="AlphaFoldDB" id="A0A820PGJ7"/>
<feature type="non-terminal residue" evidence="1">
    <location>
        <position position="1"/>
    </location>
</feature>
<dbReference type="EMBL" id="CAJOBB010025115">
    <property type="protein sequence ID" value="CAF4406100.1"/>
    <property type="molecule type" value="Genomic_DNA"/>
</dbReference>
<proteinExistence type="predicted"/>
<feature type="non-terminal residue" evidence="1">
    <location>
        <position position="40"/>
    </location>
</feature>
<protein>
    <submittedName>
        <fullName evidence="1">Uncharacterized protein</fullName>
    </submittedName>
</protein>
<evidence type="ECO:0000313" key="1">
    <source>
        <dbReference type="EMBL" id="CAF4406100.1"/>
    </source>
</evidence>
<organism evidence="1 2">
    <name type="scientific">Adineta steineri</name>
    <dbReference type="NCBI Taxonomy" id="433720"/>
    <lineage>
        <taxon>Eukaryota</taxon>
        <taxon>Metazoa</taxon>
        <taxon>Spiralia</taxon>
        <taxon>Gnathifera</taxon>
        <taxon>Rotifera</taxon>
        <taxon>Eurotatoria</taxon>
        <taxon>Bdelloidea</taxon>
        <taxon>Adinetida</taxon>
        <taxon>Adinetidae</taxon>
        <taxon>Adineta</taxon>
    </lineage>
</organism>
<dbReference type="Proteomes" id="UP000663868">
    <property type="component" value="Unassembled WGS sequence"/>
</dbReference>
<name>A0A820PGJ7_9BILA</name>
<reference evidence="1" key="1">
    <citation type="submission" date="2021-02" db="EMBL/GenBank/DDBJ databases">
        <authorList>
            <person name="Nowell W R."/>
        </authorList>
    </citation>
    <scope>NUCLEOTIDE SEQUENCE</scope>
</reference>
<sequence length="40" mass="4450">FIYTGDLLHSALIGSTQYIAPFMANFDASLGDNETEISYY</sequence>
<comment type="caution">
    <text evidence="1">The sequence shown here is derived from an EMBL/GenBank/DDBJ whole genome shotgun (WGS) entry which is preliminary data.</text>
</comment>
<gene>
    <name evidence="1" type="ORF">KXQ929_LOCUS51306</name>
</gene>
<evidence type="ECO:0000313" key="2">
    <source>
        <dbReference type="Proteomes" id="UP000663868"/>
    </source>
</evidence>